<dbReference type="EMBL" id="JALLPB020000403">
    <property type="protein sequence ID" value="KAL3809476.1"/>
    <property type="molecule type" value="Genomic_DNA"/>
</dbReference>
<dbReference type="Proteomes" id="UP001530377">
    <property type="component" value="Unassembled WGS sequence"/>
</dbReference>
<keyword evidence="3" id="KW-0472">Membrane</keyword>
<feature type="compositionally biased region" description="Basic and acidic residues" evidence="2">
    <location>
        <begin position="87"/>
        <end position="104"/>
    </location>
</feature>
<gene>
    <name evidence="5" type="ORF">ACHAXA_007776</name>
</gene>
<dbReference type="CDD" id="cd00590">
    <property type="entry name" value="RRM_SF"/>
    <property type="match status" value="1"/>
</dbReference>
<evidence type="ECO:0000313" key="5">
    <source>
        <dbReference type="EMBL" id="KAL3809476.1"/>
    </source>
</evidence>
<feature type="region of interest" description="Disordered" evidence="2">
    <location>
        <begin position="369"/>
        <end position="389"/>
    </location>
</feature>
<protein>
    <recommendedName>
        <fullName evidence="4">RRM domain-containing protein</fullName>
    </recommendedName>
</protein>
<evidence type="ECO:0000256" key="2">
    <source>
        <dbReference type="SAM" id="MobiDB-lite"/>
    </source>
</evidence>
<comment type="caution">
    <text evidence="5">The sequence shown here is derived from an EMBL/GenBank/DDBJ whole genome shotgun (WGS) entry which is preliminary data.</text>
</comment>
<sequence>MSNVVADVHLNESPDVTLHQEAATSEFVKPTSLITRHPYHVRGRSFAARILGADYDAYYFSRRRRRRHRHPVDRSRERPGDYGAHPHVNDNARPPRSDILRPDDDILWIGPIPPPSPTTTITTTTTLPHPPSPPPSPTSPPSYSPSVAPMMPSPSTSPSTLGISTVTRRCIQNIEVETAEPFDGVQMEIYQLLMQSYTSKIGHYYTEPQIVTICNITDQEVAGGNPDGGGEGGRDRRSRRIARGSWWSSGGFLRRTMRRRPLLFGWWTDDGDRYDGIIDDDDGGGGVQKLGWTTRRPGRDLVEDVTTRNLIVMSFTMTYETRYGIDISNYPFLFSDYIVSNLENVTIDMQERFLPVVAAMEVIVYNPDPTIAPSPTPTTSSPTTSRPIESSAGLISDPPSFVVGLAAGLTFAGAVVLFAIGYLYVQRRKRRNNEGTGGVTSNVVDRAVPSWEEEEGTEIDDATYDVDGDVRRTSSEDDEELRAISNVSNDWVRHRGVDDVHFSSPLSNPSMVSEGGGSLSSNGDDYQERMGGRGGVRVDALQDEFDQYKNEDLEHMRNGVEESVYGAEGMMSLAMTRALMDDEDADMHPSWGEAEDPESIEANALCETNDWLRKNELTTLDERNLFFQELLNRMVLTVRRGMASPSTGTLAIHCCAAMLGLQLEKDIPNNVLLVHGMRKINDISLGRKYLMDAFKSFGDIEAAAIAPCNRGFGFVRFVSPKSVQRALELFKISEIEVQDVSVMIKSLKADAPAE</sequence>
<evidence type="ECO:0000259" key="4">
    <source>
        <dbReference type="PROSITE" id="PS50102"/>
    </source>
</evidence>
<keyword evidence="1" id="KW-0694">RNA-binding</keyword>
<feature type="region of interest" description="Disordered" evidence="2">
    <location>
        <begin position="65"/>
        <end position="160"/>
    </location>
</feature>
<dbReference type="InterPro" id="IPR035979">
    <property type="entry name" value="RBD_domain_sf"/>
</dbReference>
<dbReference type="PROSITE" id="PS50102">
    <property type="entry name" value="RRM"/>
    <property type="match status" value="1"/>
</dbReference>
<evidence type="ECO:0000313" key="6">
    <source>
        <dbReference type="Proteomes" id="UP001530377"/>
    </source>
</evidence>
<proteinExistence type="predicted"/>
<organism evidence="5 6">
    <name type="scientific">Cyclostephanos tholiformis</name>
    <dbReference type="NCBI Taxonomy" id="382380"/>
    <lineage>
        <taxon>Eukaryota</taxon>
        <taxon>Sar</taxon>
        <taxon>Stramenopiles</taxon>
        <taxon>Ochrophyta</taxon>
        <taxon>Bacillariophyta</taxon>
        <taxon>Coscinodiscophyceae</taxon>
        <taxon>Thalassiosirophycidae</taxon>
        <taxon>Stephanodiscales</taxon>
        <taxon>Stephanodiscaceae</taxon>
        <taxon>Cyclostephanos</taxon>
    </lineage>
</organism>
<dbReference type="InterPro" id="IPR012677">
    <property type="entry name" value="Nucleotide-bd_a/b_plait_sf"/>
</dbReference>
<dbReference type="Gene3D" id="3.30.70.330">
    <property type="match status" value="1"/>
</dbReference>
<feature type="compositionally biased region" description="Low complexity" evidence="2">
    <location>
        <begin position="144"/>
        <end position="160"/>
    </location>
</feature>
<keyword evidence="3" id="KW-1133">Transmembrane helix</keyword>
<accession>A0ABD3RCH5</accession>
<dbReference type="SUPFAM" id="SSF54928">
    <property type="entry name" value="RNA-binding domain, RBD"/>
    <property type="match status" value="1"/>
</dbReference>
<feature type="compositionally biased region" description="Low complexity" evidence="2">
    <location>
        <begin position="118"/>
        <end position="127"/>
    </location>
</feature>
<feature type="compositionally biased region" description="Low complexity" evidence="2">
    <location>
        <begin position="377"/>
        <end position="389"/>
    </location>
</feature>
<dbReference type="InterPro" id="IPR000504">
    <property type="entry name" value="RRM_dom"/>
</dbReference>
<dbReference type="Pfam" id="PF00076">
    <property type="entry name" value="RRM_1"/>
    <property type="match status" value="1"/>
</dbReference>
<feature type="compositionally biased region" description="Pro residues" evidence="2">
    <location>
        <begin position="128"/>
        <end position="143"/>
    </location>
</feature>
<dbReference type="AlphaFoldDB" id="A0ABD3RCH5"/>
<feature type="transmembrane region" description="Helical" evidence="3">
    <location>
        <begin position="401"/>
        <end position="425"/>
    </location>
</feature>
<keyword evidence="6" id="KW-1185">Reference proteome</keyword>
<dbReference type="GO" id="GO:0003723">
    <property type="term" value="F:RNA binding"/>
    <property type="evidence" value="ECO:0007669"/>
    <property type="project" value="UniProtKB-UniRule"/>
</dbReference>
<keyword evidence="3" id="KW-0812">Transmembrane</keyword>
<reference evidence="5 6" key="1">
    <citation type="submission" date="2024-10" db="EMBL/GenBank/DDBJ databases">
        <title>Updated reference genomes for cyclostephanoid diatoms.</title>
        <authorList>
            <person name="Roberts W.R."/>
            <person name="Alverson A.J."/>
        </authorList>
    </citation>
    <scope>NUCLEOTIDE SEQUENCE [LARGE SCALE GENOMIC DNA]</scope>
    <source>
        <strain evidence="5 6">AJA228-03</strain>
    </source>
</reference>
<evidence type="ECO:0000256" key="1">
    <source>
        <dbReference type="PROSITE-ProRule" id="PRU00176"/>
    </source>
</evidence>
<evidence type="ECO:0000256" key="3">
    <source>
        <dbReference type="SAM" id="Phobius"/>
    </source>
</evidence>
<feature type="domain" description="RRM" evidence="4">
    <location>
        <begin position="670"/>
        <end position="749"/>
    </location>
</feature>
<name>A0ABD3RCH5_9STRA</name>